<sequence length="494" mass="54852">MTASGVIAHKIQSYLSGLSPRAVASLVRKLESARAAGSQDPHLDLILAASAKFLRATEVKETLSHDGTLRRDQVQRLFFEPIEEFLINENLPNRQEGRIYRPILPRIWTWLTRDLLPGDVKTVLAAAENSSVTDDRLHALVQALRARSVDAIGTALHGQNASDKERRRIVMEMGGERGLSELRDTFKILEAEKWLVPFLKTVPKSLNHNRFKGDMDVLKLVSCCAERYPDHLALVAAALLERSEQPAALCRFAGRLAHTDDPRVIAESKFAPFVDVVLSEAERLNVLALNHRQNNPDPVAFSQALTDFHQLVHQVELDIDLTQTLAWRKRLSGSKRALSDVVARELSGAPGAVRRALQVPMLDPDGSFQEDQDTIDDAVRALRVVVMVKQAPDTFAMNEMGKRTRQAVEQTLEIMTRSLLNDLPMTSGGQREAHVSAVDAAIMLSEIFYGSDFAAQLRRRRHNALRQADDLQSGAILPAKSGQPARHPAFAARP</sequence>
<dbReference type="OrthoDB" id="8433260at2"/>
<organism evidence="2 3">
    <name type="scientific">Roseibium aquae</name>
    <dbReference type="NCBI Taxonomy" id="1323746"/>
    <lineage>
        <taxon>Bacteria</taxon>
        <taxon>Pseudomonadati</taxon>
        <taxon>Pseudomonadota</taxon>
        <taxon>Alphaproteobacteria</taxon>
        <taxon>Hyphomicrobiales</taxon>
        <taxon>Stappiaceae</taxon>
        <taxon>Roseibium</taxon>
    </lineage>
</organism>
<proteinExistence type="predicted"/>
<gene>
    <name evidence="2" type="ORF">GCM10011316_38870</name>
</gene>
<protein>
    <submittedName>
        <fullName evidence="2">Uncharacterized protein</fullName>
    </submittedName>
</protein>
<evidence type="ECO:0000256" key="1">
    <source>
        <dbReference type="SAM" id="MobiDB-lite"/>
    </source>
</evidence>
<comment type="caution">
    <text evidence="2">The sequence shown here is derived from an EMBL/GenBank/DDBJ whole genome shotgun (WGS) entry which is preliminary data.</text>
</comment>
<evidence type="ECO:0000313" key="2">
    <source>
        <dbReference type="EMBL" id="GGB63218.1"/>
    </source>
</evidence>
<accession>A0A916TN17</accession>
<dbReference type="RefSeq" id="WP_150497858.1">
    <property type="nucleotide sequence ID" value="NZ_BMFA01000019.1"/>
</dbReference>
<name>A0A916TN17_9HYPH</name>
<reference evidence="2" key="1">
    <citation type="journal article" date="2014" name="Int. J. Syst. Evol. Microbiol.">
        <title>Complete genome sequence of Corynebacterium casei LMG S-19264T (=DSM 44701T), isolated from a smear-ripened cheese.</title>
        <authorList>
            <consortium name="US DOE Joint Genome Institute (JGI-PGF)"/>
            <person name="Walter F."/>
            <person name="Albersmeier A."/>
            <person name="Kalinowski J."/>
            <person name="Ruckert C."/>
        </authorList>
    </citation>
    <scope>NUCLEOTIDE SEQUENCE</scope>
    <source>
        <strain evidence="2">CGMCC 1.12426</strain>
    </source>
</reference>
<dbReference type="AlphaFoldDB" id="A0A916TN17"/>
<feature type="region of interest" description="Disordered" evidence="1">
    <location>
        <begin position="474"/>
        <end position="494"/>
    </location>
</feature>
<reference evidence="2" key="2">
    <citation type="submission" date="2020-09" db="EMBL/GenBank/DDBJ databases">
        <authorList>
            <person name="Sun Q."/>
            <person name="Zhou Y."/>
        </authorList>
    </citation>
    <scope>NUCLEOTIDE SEQUENCE</scope>
    <source>
        <strain evidence="2">CGMCC 1.12426</strain>
    </source>
</reference>
<evidence type="ECO:0000313" key="3">
    <source>
        <dbReference type="Proteomes" id="UP000605148"/>
    </source>
</evidence>
<keyword evidence="3" id="KW-1185">Reference proteome</keyword>
<dbReference type="Proteomes" id="UP000605148">
    <property type="component" value="Unassembled WGS sequence"/>
</dbReference>
<dbReference type="EMBL" id="BMFA01000019">
    <property type="protein sequence ID" value="GGB63218.1"/>
    <property type="molecule type" value="Genomic_DNA"/>
</dbReference>